<keyword evidence="1" id="KW-0812">Transmembrane</keyword>
<proteinExistence type="predicted"/>
<evidence type="ECO:0000313" key="2">
    <source>
        <dbReference type="EMBL" id="PQP94847.1"/>
    </source>
</evidence>
<name>A0A314XUD3_PRUYE</name>
<sequence length="138" mass="14875">MCQCGVNGLYGVIRPQCCCQRRARVSNELGAGNPEKAKRAMTVALKLSGFVAFVLGLALAIGHNFIQWQPRNSKRIYIHDTFRCGSVIVEPLEGVVLGVVSLTGCGWQKLACRVNLATYLAGVAISGLLGFKTKLHAK</sequence>
<keyword evidence="1" id="KW-0472">Membrane</keyword>
<comment type="caution">
    <text evidence="2">The sequence shown here is derived from an EMBL/GenBank/DDBJ whole genome shotgun (WGS) entry which is preliminary data.</text>
</comment>
<organism evidence="2 3">
    <name type="scientific">Prunus yedoensis var. nudiflora</name>
    <dbReference type="NCBI Taxonomy" id="2094558"/>
    <lineage>
        <taxon>Eukaryota</taxon>
        <taxon>Viridiplantae</taxon>
        <taxon>Streptophyta</taxon>
        <taxon>Embryophyta</taxon>
        <taxon>Tracheophyta</taxon>
        <taxon>Spermatophyta</taxon>
        <taxon>Magnoliopsida</taxon>
        <taxon>eudicotyledons</taxon>
        <taxon>Gunneridae</taxon>
        <taxon>Pentapetalae</taxon>
        <taxon>rosids</taxon>
        <taxon>fabids</taxon>
        <taxon>Rosales</taxon>
        <taxon>Rosaceae</taxon>
        <taxon>Amygdaloideae</taxon>
        <taxon>Amygdaleae</taxon>
        <taxon>Prunus</taxon>
    </lineage>
</organism>
<dbReference type="EMBL" id="PJQY01002303">
    <property type="protein sequence ID" value="PQP94847.1"/>
    <property type="molecule type" value="Genomic_DNA"/>
</dbReference>
<protein>
    <submittedName>
        <fullName evidence="2">Protein DETOXIFICATION 19-like</fullName>
    </submittedName>
</protein>
<dbReference type="STRING" id="2094558.A0A314XUD3"/>
<dbReference type="PANTHER" id="PTHR11206">
    <property type="entry name" value="MULTIDRUG RESISTANCE PROTEIN"/>
    <property type="match status" value="1"/>
</dbReference>
<dbReference type="AlphaFoldDB" id="A0A314XUD3"/>
<keyword evidence="3" id="KW-1185">Reference proteome</keyword>
<keyword evidence="1" id="KW-1133">Transmembrane helix</keyword>
<reference evidence="2 3" key="1">
    <citation type="submission" date="2018-02" db="EMBL/GenBank/DDBJ databases">
        <title>Draft genome of wild Prunus yedoensis var. nudiflora.</title>
        <authorList>
            <person name="Baek S."/>
            <person name="Kim J.-H."/>
            <person name="Choi K."/>
            <person name="Kim G.-B."/>
            <person name="Cho A."/>
            <person name="Jang H."/>
            <person name="Shin C.-H."/>
            <person name="Yu H.-J."/>
            <person name="Mun J.-H."/>
        </authorList>
    </citation>
    <scope>NUCLEOTIDE SEQUENCE [LARGE SCALE GENOMIC DNA]</scope>
    <source>
        <strain evidence="3">cv. Jeju island</strain>
        <tissue evidence="2">Leaf</tissue>
    </source>
</reference>
<evidence type="ECO:0000313" key="3">
    <source>
        <dbReference type="Proteomes" id="UP000250321"/>
    </source>
</evidence>
<dbReference type="Proteomes" id="UP000250321">
    <property type="component" value="Unassembled WGS sequence"/>
</dbReference>
<gene>
    <name evidence="2" type="ORF">Pyn_37245</name>
</gene>
<accession>A0A314XUD3</accession>
<dbReference type="OrthoDB" id="2126698at2759"/>
<feature type="transmembrane region" description="Helical" evidence="1">
    <location>
        <begin position="43"/>
        <end position="66"/>
    </location>
</feature>
<evidence type="ECO:0000256" key="1">
    <source>
        <dbReference type="SAM" id="Phobius"/>
    </source>
</evidence>